<feature type="region of interest" description="Disordered" evidence="5">
    <location>
        <begin position="1"/>
        <end position="49"/>
    </location>
</feature>
<name>A0AAE4G480_9ACTO</name>
<dbReference type="RefSeq" id="WP_311372791.1">
    <property type="nucleotide sequence ID" value="NZ_JAMZMH010000007.1"/>
</dbReference>
<evidence type="ECO:0000256" key="5">
    <source>
        <dbReference type="SAM" id="MobiDB-lite"/>
    </source>
</evidence>
<evidence type="ECO:0000259" key="6">
    <source>
        <dbReference type="PROSITE" id="PS50893"/>
    </source>
</evidence>
<comment type="similarity">
    <text evidence="1">Belongs to the ABC transporter superfamily.</text>
</comment>
<dbReference type="PROSITE" id="PS00211">
    <property type="entry name" value="ABC_TRANSPORTER_1"/>
    <property type="match status" value="1"/>
</dbReference>
<accession>A0AAE4G480</accession>
<keyword evidence="3" id="KW-0547">Nucleotide-binding</keyword>
<evidence type="ECO:0000256" key="3">
    <source>
        <dbReference type="ARBA" id="ARBA00022741"/>
    </source>
</evidence>
<feature type="domain" description="ABC transporter" evidence="6">
    <location>
        <begin position="54"/>
        <end position="281"/>
    </location>
</feature>
<dbReference type="GO" id="GO:0005524">
    <property type="term" value="F:ATP binding"/>
    <property type="evidence" value="ECO:0007669"/>
    <property type="project" value="UniProtKB-KW"/>
</dbReference>
<reference evidence="7" key="1">
    <citation type="submission" date="2022-06" db="EMBL/GenBank/DDBJ databases">
        <title>Draft Genome Sequences of Three Actinomyces oris Strains, Isolated from Healthy Human Feces.</title>
        <authorList>
            <person name="Ye Y."/>
            <person name="Liu C."/>
            <person name="Zhao J."/>
            <person name="Xu J."/>
            <person name="Huang H."/>
            <person name="Wang B."/>
            <person name="Wei J."/>
            <person name="Jing X."/>
        </authorList>
    </citation>
    <scope>NUCLEOTIDE SEQUENCE</scope>
    <source>
        <strain evidence="7">CNGBCC1803368</strain>
    </source>
</reference>
<dbReference type="InterPro" id="IPR003439">
    <property type="entry name" value="ABC_transporter-like_ATP-bd"/>
</dbReference>
<dbReference type="InterPro" id="IPR003593">
    <property type="entry name" value="AAA+_ATPase"/>
</dbReference>
<dbReference type="AlphaFoldDB" id="A0AAE4G480"/>
<protein>
    <submittedName>
        <fullName evidence="7">ABC transporter ATP-binding protein</fullName>
    </submittedName>
</protein>
<comment type="caution">
    <text evidence="7">The sequence shown here is derived from an EMBL/GenBank/DDBJ whole genome shotgun (WGS) entry which is preliminary data.</text>
</comment>
<dbReference type="SMART" id="SM00382">
    <property type="entry name" value="AAA"/>
    <property type="match status" value="1"/>
</dbReference>
<evidence type="ECO:0000313" key="8">
    <source>
        <dbReference type="Proteomes" id="UP001180729"/>
    </source>
</evidence>
<dbReference type="EMBL" id="JAMZMH010000007">
    <property type="protein sequence ID" value="MDT0248944.1"/>
    <property type="molecule type" value="Genomic_DNA"/>
</dbReference>
<gene>
    <name evidence="7" type="ORF">RMW62_07595</name>
</gene>
<proteinExistence type="inferred from homology"/>
<dbReference type="Proteomes" id="UP001180729">
    <property type="component" value="Unassembled WGS sequence"/>
</dbReference>
<dbReference type="InterPro" id="IPR027417">
    <property type="entry name" value="P-loop_NTPase"/>
</dbReference>
<keyword evidence="2" id="KW-0813">Transport</keyword>
<evidence type="ECO:0000313" key="7">
    <source>
        <dbReference type="EMBL" id="MDT0248944.1"/>
    </source>
</evidence>
<organism evidence="7 8">
    <name type="scientific">Actinomyces oris</name>
    <dbReference type="NCBI Taxonomy" id="544580"/>
    <lineage>
        <taxon>Bacteria</taxon>
        <taxon>Bacillati</taxon>
        <taxon>Actinomycetota</taxon>
        <taxon>Actinomycetes</taxon>
        <taxon>Actinomycetales</taxon>
        <taxon>Actinomycetaceae</taxon>
        <taxon>Actinomyces</taxon>
    </lineage>
</organism>
<dbReference type="PROSITE" id="PS50893">
    <property type="entry name" value="ABC_TRANSPORTER_2"/>
    <property type="match status" value="1"/>
</dbReference>
<feature type="compositionally biased region" description="Low complexity" evidence="5">
    <location>
        <begin position="13"/>
        <end position="42"/>
    </location>
</feature>
<evidence type="ECO:0000256" key="2">
    <source>
        <dbReference type="ARBA" id="ARBA00022448"/>
    </source>
</evidence>
<evidence type="ECO:0000256" key="4">
    <source>
        <dbReference type="ARBA" id="ARBA00022840"/>
    </source>
</evidence>
<dbReference type="SUPFAM" id="SSF52540">
    <property type="entry name" value="P-loop containing nucleoside triphosphate hydrolases"/>
    <property type="match status" value="1"/>
</dbReference>
<dbReference type="PANTHER" id="PTHR43335">
    <property type="entry name" value="ABC TRANSPORTER, ATP-BINDING PROTEIN"/>
    <property type="match status" value="1"/>
</dbReference>
<dbReference type="Gene3D" id="3.40.50.300">
    <property type="entry name" value="P-loop containing nucleotide triphosphate hydrolases"/>
    <property type="match status" value="1"/>
</dbReference>
<dbReference type="InterPro" id="IPR017871">
    <property type="entry name" value="ABC_transporter-like_CS"/>
</dbReference>
<evidence type="ECO:0000256" key="1">
    <source>
        <dbReference type="ARBA" id="ARBA00005417"/>
    </source>
</evidence>
<dbReference type="PANTHER" id="PTHR43335:SF4">
    <property type="entry name" value="ABC TRANSPORTER, ATP-BINDING PROTEIN"/>
    <property type="match status" value="1"/>
</dbReference>
<keyword evidence="4 7" id="KW-0067">ATP-binding</keyword>
<dbReference type="GO" id="GO:0016887">
    <property type="term" value="F:ATP hydrolysis activity"/>
    <property type="evidence" value="ECO:0007669"/>
    <property type="project" value="InterPro"/>
</dbReference>
<sequence>MTTSHRIPPAPSAPLQAQAAASSTPAQPVRTSSPARLPQAGGPAPGAPASDAVVLTHDLTKTFGRRTVVEGLNLVVPRGAVYGFLGPNGSGKSTTMKMLLGLLAPTRGQISVLGRPFSPTTRAEIMSRTGSMIENPPGYSHLTGAENMRIAAKMQALSDQQISRALALVRLTEHKDRLVRTYSLGMKQRLGIALALARQPELLILDEPTNGLDPAGIEEVRRLLVELSGEGVTVMVSSHLLDEIDRMASTLGILSGGRLVFQGTRAELMERSVPDVLVVTPTPQAVLSPQVLSGLVPTQALAAATAAGAPDASASPNPTAVPVTGSATGPALTPQGVRIPGMSKEAVAELINRLVSAGVELHEVRREAQSLEDVFMDLTGRGGVL</sequence>
<feature type="region of interest" description="Disordered" evidence="5">
    <location>
        <begin position="309"/>
        <end position="336"/>
    </location>
</feature>
<dbReference type="Pfam" id="PF00005">
    <property type="entry name" value="ABC_tran"/>
    <property type="match status" value="1"/>
</dbReference>